<keyword evidence="4" id="KW-0547">Nucleotide-binding</keyword>
<feature type="compositionally biased region" description="Low complexity" evidence="8">
    <location>
        <begin position="229"/>
        <end position="260"/>
    </location>
</feature>
<keyword evidence="2" id="KW-0813">Transport</keyword>
<accession>A0A835XMF9</accession>
<feature type="compositionally biased region" description="Basic residues" evidence="8">
    <location>
        <begin position="1072"/>
        <end position="1085"/>
    </location>
</feature>
<dbReference type="Pfam" id="PF00005">
    <property type="entry name" value="ABC_tran"/>
    <property type="match status" value="1"/>
</dbReference>
<evidence type="ECO:0000256" key="9">
    <source>
        <dbReference type="SAM" id="Phobius"/>
    </source>
</evidence>
<evidence type="ECO:0000256" key="3">
    <source>
        <dbReference type="ARBA" id="ARBA00022692"/>
    </source>
</evidence>
<dbReference type="InterPro" id="IPR013525">
    <property type="entry name" value="ABC2_TM"/>
</dbReference>
<name>A0A835XMF9_9CHLO</name>
<dbReference type="SUPFAM" id="SSF52540">
    <property type="entry name" value="P-loop containing nucleoside triphosphate hydrolases"/>
    <property type="match status" value="1"/>
</dbReference>
<protein>
    <recommendedName>
        <fullName evidence="10">ABC transporter domain-containing protein</fullName>
    </recommendedName>
</protein>
<feature type="transmembrane region" description="Helical" evidence="9">
    <location>
        <begin position="28"/>
        <end position="53"/>
    </location>
</feature>
<evidence type="ECO:0000256" key="1">
    <source>
        <dbReference type="ARBA" id="ARBA00004141"/>
    </source>
</evidence>
<dbReference type="InterPro" id="IPR017871">
    <property type="entry name" value="ABC_transporter-like_CS"/>
</dbReference>
<feature type="transmembrane region" description="Helical" evidence="9">
    <location>
        <begin position="781"/>
        <end position="799"/>
    </location>
</feature>
<keyword evidence="12" id="KW-1185">Reference proteome</keyword>
<evidence type="ECO:0000256" key="7">
    <source>
        <dbReference type="ARBA" id="ARBA00023136"/>
    </source>
</evidence>
<organism evidence="11 12">
    <name type="scientific">Edaphochlamys debaryana</name>
    <dbReference type="NCBI Taxonomy" id="47281"/>
    <lineage>
        <taxon>Eukaryota</taxon>
        <taxon>Viridiplantae</taxon>
        <taxon>Chlorophyta</taxon>
        <taxon>core chlorophytes</taxon>
        <taxon>Chlorophyceae</taxon>
        <taxon>CS clade</taxon>
        <taxon>Chlamydomonadales</taxon>
        <taxon>Chlamydomonadales incertae sedis</taxon>
        <taxon>Edaphochlamys</taxon>
    </lineage>
</organism>
<evidence type="ECO:0000259" key="10">
    <source>
        <dbReference type="PROSITE" id="PS50893"/>
    </source>
</evidence>
<dbReference type="GO" id="GO:0016020">
    <property type="term" value="C:membrane"/>
    <property type="evidence" value="ECO:0007669"/>
    <property type="project" value="UniProtKB-SubCell"/>
</dbReference>
<dbReference type="SMART" id="SM00382">
    <property type="entry name" value="AAA"/>
    <property type="match status" value="1"/>
</dbReference>
<dbReference type="GO" id="GO:0016887">
    <property type="term" value="F:ATP hydrolysis activity"/>
    <property type="evidence" value="ECO:0007669"/>
    <property type="project" value="InterPro"/>
</dbReference>
<feature type="transmembrane region" description="Helical" evidence="9">
    <location>
        <begin position="836"/>
        <end position="855"/>
    </location>
</feature>
<keyword evidence="7 9" id="KW-0472">Membrane</keyword>
<dbReference type="InterPro" id="IPR050352">
    <property type="entry name" value="ABCG_transporters"/>
</dbReference>
<evidence type="ECO:0000256" key="5">
    <source>
        <dbReference type="ARBA" id="ARBA00022840"/>
    </source>
</evidence>
<evidence type="ECO:0000313" key="11">
    <source>
        <dbReference type="EMBL" id="KAG2483665.1"/>
    </source>
</evidence>
<keyword evidence="3 9" id="KW-0812">Transmembrane</keyword>
<comment type="caution">
    <text evidence="11">The sequence shown here is derived from an EMBL/GenBank/DDBJ whole genome shotgun (WGS) entry which is preliminary data.</text>
</comment>
<feature type="region of interest" description="Disordered" evidence="8">
    <location>
        <begin position="550"/>
        <end position="572"/>
    </location>
</feature>
<feature type="region of interest" description="Disordered" evidence="8">
    <location>
        <begin position="622"/>
        <end position="657"/>
    </location>
</feature>
<feature type="transmembrane region" description="Helical" evidence="9">
    <location>
        <begin position="805"/>
        <end position="824"/>
    </location>
</feature>
<dbReference type="PROSITE" id="PS00211">
    <property type="entry name" value="ABC_TRANSPORTER_1"/>
    <property type="match status" value="1"/>
</dbReference>
<dbReference type="PANTHER" id="PTHR48041">
    <property type="entry name" value="ABC TRANSPORTER G FAMILY MEMBER 28"/>
    <property type="match status" value="1"/>
</dbReference>
<dbReference type="GO" id="GO:0140359">
    <property type="term" value="F:ABC-type transporter activity"/>
    <property type="evidence" value="ECO:0007669"/>
    <property type="project" value="InterPro"/>
</dbReference>
<dbReference type="InterPro" id="IPR003593">
    <property type="entry name" value="AAA+_ATPase"/>
</dbReference>
<comment type="subcellular location">
    <subcellularLocation>
        <location evidence="1">Membrane</location>
        <topology evidence="1">Multi-pass membrane protein</topology>
    </subcellularLocation>
</comment>
<reference evidence="11" key="1">
    <citation type="journal article" date="2020" name="bioRxiv">
        <title>Comparative genomics of Chlamydomonas.</title>
        <authorList>
            <person name="Craig R.J."/>
            <person name="Hasan A.R."/>
            <person name="Ness R.W."/>
            <person name="Keightley P.D."/>
        </authorList>
    </citation>
    <scope>NUCLEOTIDE SEQUENCE</scope>
    <source>
        <strain evidence="11">CCAP 11/70</strain>
    </source>
</reference>
<evidence type="ECO:0000256" key="2">
    <source>
        <dbReference type="ARBA" id="ARBA00022448"/>
    </source>
</evidence>
<evidence type="ECO:0000256" key="4">
    <source>
        <dbReference type="ARBA" id="ARBA00022741"/>
    </source>
</evidence>
<proteinExistence type="predicted"/>
<dbReference type="Proteomes" id="UP000612055">
    <property type="component" value="Unassembled WGS sequence"/>
</dbReference>
<dbReference type="InterPro" id="IPR003439">
    <property type="entry name" value="ABC_transporter-like_ATP-bd"/>
</dbReference>
<gene>
    <name evidence="11" type="ORF">HYH03_017468</name>
</gene>
<feature type="compositionally biased region" description="Pro residues" evidence="8">
    <location>
        <begin position="261"/>
        <end position="275"/>
    </location>
</feature>
<evidence type="ECO:0000256" key="6">
    <source>
        <dbReference type="ARBA" id="ARBA00022989"/>
    </source>
</evidence>
<feature type="transmembrane region" description="Helical" evidence="9">
    <location>
        <begin position="955"/>
        <end position="974"/>
    </location>
</feature>
<feature type="transmembrane region" description="Helical" evidence="9">
    <location>
        <begin position="719"/>
        <end position="744"/>
    </location>
</feature>
<feature type="transmembrane region" description="Helical" evidence="9">
    <location>
        <begin position="695"/>
        <end position="713"/>
    </location>
</feature>
<sequence length="1478" mass="153506">MSSAAGAPPLDPSVALAFSRIEPGGPILPLWIVMVVFGHAFAFAFLIHGLFLYKPALKRKLSPKVIFARCLPKSKKQEAVGPATLAHAPAGPEPFAQGPGPGGPDEAHEGGPHGAQAVPEEDLEGGDFLPPRGSSLAADAALEAALGYGDDTYGSSAPAQVSLAWRHVTLAVPSPRGVATLLWDVGGRAPPGAVTALLGPSGAGKSTLLDLLALRGNASLPDTPSSSGPDAYAPVVSPSAPSASPPSAASRPPSASAHASAPPPTPLAPAAVPPPPSAPGCWGEVLVNGRPRDRRAFAAMSSYVPQEDTFLPQLTVREALTLTGRLVLPPPHCAPGAVAARGAAVAAALGLGRSLDTMVGGVLPGGLLLRGLSGGERKRLSIGQGLMSRPRVLLLDEPTSGLDSFAAAVVVGHVAALARAGGGGGGGGGEGHGGGGGHGGGSSKAARGGGGGGGGVTVVASLHQPRAAIWELVDQVVVLGRGRLLYCGPPSELVPWFQGRLGYMYCPEQHGLVPDWIMDLVATPGSSGDPAADSAAAAAAKVAAAKAAAATGGSESSVDSRECSAGGGANQPSTAIAPLGMTSLYELYDAADEFATAVQAVPPAPGISPGVPDYASVLLAAPPPPPSAPTPFSPPPPPPTTALAPYHPPSLPPPAPPARPGLGGRLELWLRQYRLLVWREWLIATRNPADIAMRMLTFVWVGLFSNFLTYGLPADATGIALRINLLFALTFFFIVMPFIFMSVFTADKRFFLREASTQGGGGGLYAVSAYYAAKVTATSPLNAAVALTFCWVGYGMLGYRHSVVAVFQSAVCCVLMALIALQWVQAAVAFSANQDLAFCASVAFAVVNLLFSTQFLGAAPLTLPGIGYLRYISALDYAWRALVRNEFKDRAFACGPVGTAGMMGTDALGLFPQFLPTNPRYNLVRFGMTQPDPNCVVDTNAIVSYYKINSTVWEIVGFLAAYWAVVHIITYLALRYAVSAKSRTQRTGGVLLGPLRRVGRGMAACAGGGGGGRSRGQGQEGQGQGRRGKWAVAEAAEAAGAGAGSLLMNCMPTIPHSRSAAVARVPGWGSRGSRRVPRHGGRRPAAHQPTAAKDTKELLTQISESMEAMAHGINAMNSHLVDLGRQAGSMNSHLVDLGRQADSMQSDMKAMHSRLGSLQEAQASLAARSLHQALVRSLGREGAGDWAGLDDAGSITALLLPEGGRLAPLREEAEAALARFLLRKDVGFLAVLRAACATLGVAPMAAAENPGGGFDPSHPLWQEAKGTLERLEAAAAEQAWPSAMRHGASGMDEVEGESECECEGFDAESLQHTFAALLYLLNALRAYLHGSERERLRLLRGRPLCVAALVALHGGGVARALELDSVSRLQLEWGWAWLNITEFKISRESVRQYDTQHLKRAATVLVCAYGALRQESARLREALPEDLKVTCIVAVATGVPMRPSSLGGRGEAIQLEPKGFSPMRASLRLMRERAGRME</sequence>
<feature type="domain" description="ABC transporter" evidence="10">
    <location>
        <begin position="163"/>
        <end position="506"/>
    </location>
</feature>
<feature type="region of interest" description="Disordered" evidence="8">
    <location>
        <begin position="220"/>
        <end position="275"/>
    </location>
</feature>
<dbReference type="Gene3D" id="3.40.50.300">
    <property type="entry name" value="P-loop containing nucleotide triphosphate hydrolases"/>
    <property type="match status" value="1"/>
</dbReference>
<dbReference type="OrthoDB" id="66620at2759"/>
<dbReference type="GO" id="GO:0005524">
    <property type="term" value="F:ATP binding"/>
    <property type="evidence" value="ECO:0007669"/>
    <property type="project" value="UniProtKB-KW"/>
</dbReference>
<dbReference type="InterPro" id="IPR027417">
    <property type="entry name" value="P-loop_NTPase"/>
</dbReference>
<feature type="compositionally biased region" description="Gly residues" evidence="8">
    <location>
        <begin position="1006"/>
        <end position="1025"/>
    </location>
</feature>
<feature type="region of interest" description="Disordered" evidence="8">
    <location>
        <begin position="1065"/>
        <end position="1094"/>
    </location>
</feature>
<feature type="region of interest" description="Disordered" evidence="8">
    <location>
        <begin position="422"/>
        <end position="450"/>
    </location>
</feature>
<dbReference type="PROSITE" id="PS50893">
    <property type="entry name" value="ABC_TRANSPORTER_2"/>
    <property type="match status" value="1"/>
</dbReference>
<feature type="region of interest" description="Disordered" evidence="8">
    <location>
        <begin position="1003"/>
        <end position="1029"/>
    </location>
</feature>
<keyword evidence="5" id="KW-0067">ATP-binding</keyword>
<dbReference type="EMBL" id="JAEHOE010000169">
    <property type="protein sequence ID" value="KAG2483665.1"/>
    <property type="molecule type" value="Genomic_DNA"/>
</dbReference>
<keyword evidence="6 9" id="KW-1133">Transmembrane helix</keyword>
<feature type="region of interest" description="Disordered" evidence="8">
    <location>
        <begin position="81"/>
        <end position="130"/>
    </location>
</feature>
<evidence type="ECO:0000256" key="8">
    <source>
        <dbReference type="SAM" id="MobiDB-lite"/>
    </source>
</evidence>
<dbReference type="Pfam" id="PF01061">
    <property type="entry name" value="ABC2_membrane"/>
    <property type="match status" value="1"/>
</dbReference>
<evidence type="ECO:0000313" key="12">
    <source>
        <dbReference type="Proteomes" id="UP000612055"/>
    </source>
</evidence>
<dbReference type="PANTHER" id="PTHR48041:SF91">
    <property type="entry name" value="ABC TRANSPORTER G FAMILY MEMBER 28"/>
    <property type="match status" value="1"/>
</dbReference>